<dbReference type="Pfam" id="PF10273">
    <property type="entry name" value="WGG"/>
    <property type="match status" value="1"/>
</dbReference>
<protein>
    <submittedName>
        <fullName evidence="4">Uncharacterized protein</fullName>
    </submittedName>
</protein>
<comment type="caution">
    <text evidence="4">The sequence shown here is derived from an EMBL/GenBank/DDBJ whole genome shotgun (WGS) entry which is preliminary data.</text>
</comment>
<comment type="similarity">
    <text evidence="1">Belongs to the TSR2 family.</text>
</comment>
<name>A0A177TJB5_9BASI</name>
<feature type="region of interest" description="Disordered" evidence="3">
    <location>
        <begin position="63"/>
        <end position="89"/>
    </location>
</feature>
<sequence length="227" mass="24681">MASTESTPAAPPAASSVQFARAILLRFSIWPTLKTAVAEQWGGPESESKRDFLVGHLVDEYGMPDSPSNVGPSSSAASGSNTAANTSQGIDVDDLADVLQDYVEEEYECRIEDDSVFPVARDIVALHQAIFITSFTDGGAEERKIMEELEGAATRLKGVKQQNQRQSDVPEDEDEEDGSGEEDDDDAGANGHEHGAAQDHAMEDVEMQEPEVDEDGFQTVRHGRRRR</sequence>
<evidence type="ECO:0000313" key="5">
    <source>
        <dbReference type="Proteomes" id="UP000077521"/>
    </source>
</evidence>
<dbReference type="Proteomes" id="UP000077521">
    <property type="component" value="Unassembled WGS sequence"/>
</dbReference>
<dbReference type="GO" id="GO:0006364">
    <property type="term" value="P:rRNA processing"/>
    <property type="evidence" value="ECO:0007669"/>
    <property type="project" value="UniProtKB-KW"/>
</dbReference>
<feature type="compositionally biased region" description="Acidic residues" evidence="3">
    <location>
        <begin position="204"/>
        <end position="216"/>
    </location>
</feature>
<accession>A0A177TJB5</accession>
<evidence type="ECO:0000313" key="4">
    <source>
        <dbReference type="EMBL" id="KAE8258565.1"/>
    </source>
</evidence>
<feature type="region of interest" description="Disordered" evidence="3">
    <location>
        <begin position="155"/>
        <end position="227"/>
    </location>
</feature>
<feature type="compositionally biased region" description="Basic and acidic residues" evidence="3">
    <location>
        <begin position="191"/>
        <end position="203"/>
    </location>
</feature>
<dbReference type="EMBL" id="LWDF02000065">
    <property type="protein sequence ID" value="KAE8258565.1"/>
    <property type="molecule type" value="Genomic_DNA"/>
</dbReference>
<keyword evidence="2" id="KW-0698">rRNA processing</keyword>
<dbReference type="InterPro" id="IPR019398">
    <property type="entry name" value="Pre-rRNA_process_TSR2"/>
</dbReference>
<evidence type="ECO:0000256" key="3">
    <source>
        <dbReference type="SAM" id="MobiDB-lite"/>
    </source>
</evidence>
<feature type="compositionally biased region" description="Acidic residues" evidence="3">
    <location>
        <begin position="169"/>
        <end position="187"/>
    </location>
</feature>
<keyword evidence="5" id="KW-1185">Reference proteome</keyword>
<feature type="compositionally biased region" description="Low complexity" evidence="3">
    <location>
        <begin position="66"/>
        <end position="87"/>
    </location>
</feature>
<organism evidence="4 5">
    <name type="scientific">Tilletia indica</name>
    <dbReference type="NCBI Taxonomy" id="43049"/>
    <lineage>
        <taxon>Eukaryota</taxon>
        <taxon>Fungi</taxon>
        <taxon>Dikarya</taxon>
        <taxon>Basidiomycota</taxon>
        <taxon>Ustilaginomycotina</taxon>
        <taxon>Exobasidiomycetes</taxon>
        <taxon>Tilletiales</taxon>
        <taxon>Tilletiaceae</taxon>
        <taxon>Tilletia</taxon>
    </lineage>
</organism>
<proteinExistence type="inferred from homology"/>
<evidence type="ECO:0000256" key="2">
    <source>
        <dbReference type="ARBA" id="ARBA00022552"/>
    </source>
</evidence>
<reference evidence="4" key="1">
    <citation type="submission" date="2016-04" db="EMBL/GenBank/DDBJ databases">
        <authorList>
            <person name="Nguyen H.D."/>
            <person name="Samba Siva P."/>
            <person name="Cullis J."/>
            <person name="Levesque C.A."/>
            <person name="Hambleton S."/>
        </authorList>
    </citation>
    <scope>NUCLEOTIDE SEQUENCE</scope>
    <source>
        <strain evidence="4">DAOMC 236416</strain>
    </source>
</reference>
<evidence type="ECO:0000256" key="1">
    <source>
        <dbReference type="ARBA" id="ARBA00006524"/>
    </source>
</evidence>
<dbReference type="PANTHER" id="PTHR21250">
    <property type="entry name" value="PRE-RRNA-PROCESSING PROTEIN TSR2 HOMOLOG"/>
    <property type="match status" value="1"/>
</dbReference>
<reference evidence="4" key="2">
    <citation type="journal article" date="2019" name="IMA Fungus">
        <title>Genome sequencing and comparison of five Tilletia species to identify candidate genes for the detection of regulated species infecting wheat.</title>
        <authorList>
            <person name="Nguyen H.D.T."/>
            <person name="Sultana T."/>
            <person name="Kesanakurti P."/>
            <person name="Hambleton S."/>
        </authorList>
    </citation>
    <scope>NUCLEOTIDE SEQUENCE</scope>
    <source>
        <strain evidence="4">DAOMC 236416</strain>
    </source>
</reference>
<dbReference type="AlphaFoldDB" id="A0A177TJB5"/>
<gene>
    <name evidence="4" type="ORF">A4X13_0g1597</name>
</gene>